<evidence type="ECO:0000313" key="1">
    <source>
        <dbReference type="EMBL" id="EDM23764.1"/>
    </source>
</evidence>
<name>A0AAI9F2F9_9BACT</name>
<proteinExistence type="predicted"/>
<comment type="caution">
    <text evidence="1">The sequence shown here is derived from an EMBL/GenBank/DDBJ whole genome shotgun (WGS) entry which is preliminary data.</text>
</comment>
<reference evidence="1 2" key="1">
    <citation type="journal article" date="2011" name="Stand. Genomic Sci.">
        <title>Draft genome sequence of Caminibacter mediatlanticus strain TB-2, an epsilonproteobacterium isolated from a deep-sea hydrothermal vent.</title>
        <authorList>
            <person name="Giovannelli D."/>
            <person name="Ferriera S."/>
            <person name="Johnson J."/>
            <person name="Kravitz S."/>
            <person name="Perez-Rodriguez I."/>
            <person name="Ricci J."/>
            <person name="O'Brien C."/>
            <person name="Voordeckers J.W."/>
            <person name="Bini E."/>
            <person name="Vetriani C."/>
        </authorList>
    </citation>
    <scope>NUCLEOTIDE SEQUENCE [LARGE SCALE GENOMIC DNA]</scope>
    <source>
        <strain evidence="1 2">TB-2</strain>
    </source>
</reference>
<organism evidence="1 2">
    <name type="scientific">Caminibacter mediatlanticus TB-2</name>
    <dbReference type="NCBI Taxonomy" id="391592"/>
    <lineage>
        <taxon>Bacteria</taxon>
        <taxon>Pseudomonadati</taxon>
        <taxon>Campylobacterota</taxon>
        <taxon>Epsilonproteobacteria</taxon>
        <taxon>Nautiliales</taxon>
        <taxon>Nautiliaceae</taxon>
        <taxon>Caminibacter</taxon>
    </lineage>
</organism>
<dbReference type="Proteomes" id="UP000003288">
    <property type="component" value="Unassembled WGS sequence"/>
</dbReference>
<sequence>MEEGLSGNLEAFAIKTVLQMKKIDEIINKNFN</sequence>
<dbReference type="AlphaFoldDB" id="A0AAI9F2F9"/>
<dbReference type="EMBL" id="ABCJ01000003">
    <property type="protein sequence ID" value="EDM23764.1"/>
    <property type="molecule type" value="Genomic_DNA"/>
</dbReference>
<evidence type="ECO:0000313" key="2">
    <source>
        <dbReference type="Proteomes" id="UP000003288"/>
    </source>
</evidence>
<protein>
    <submittedName>
        <fullName evidence="1">Uncharacterized protein</fullName>
    </submittedName>
</protein>
<accession>A0AAI9F2F9</accession>
<gene>
    <name evidence="1" type="ORF">CMTB2_00814</name>
</gene>